<dbReference type="GO" id="GO:0016740">
    <property type="term" value="F:transferase activity"/>
    <property type="evidence" value="ECO:0007669"/>
    <property type="project" value="UniProtKB-KW"/>
</dbReference>
<evidence type="ECO:0000256" key="5">
    <source>
        <dbReference type="SAM" id="SignalP"/>
    </source>
</evidence>
<keyword evidence="8" id="KW-1185">Reference proteome</keyword>
<dbReference type="GO" id="GO:0016787">
    <property type="term" value="F:hydrolase activity"/>
    <property type="evidence" value="ECO:0007669"/>
    <property type="project" value="UniProtKB-KW"/>
</dbReference>
<keyword evidence="2 5" id="KW-0732">Signal</keyword>
<sequence length="496" mass="58288">MRKLKLLYLFLLLGPIQFVCAQTQIASLKKLAEAKKLNVIFILTDDHRYDFIGFTNKISWLKTPNLDRMAKEGAYIKNAFVTTSLCSPSRASILTGEYSHVHTIVDNISPEPANLVFFPQYLQKAGYQTSFFGKWHMGEDDDRPRKGFDHWESFLGQGVYWNPQLNIDGKRIQYKDSTYITDLLTDHAVSWLEKRDKKKPFFLYLSHKAVHAPVEPAKRFAGMYKNKPYLLPSTYYQTLTDEYKSLGWPEWVKQQRYSWHGVDYAYHSHKPIEQYVQNYCETLMAVDESVGRVLDYLKQNNLDQNTMVIYMGDNGFSWGEHGLIDKRHFYEESVKVPFLVYCPALFKGGETVTKMIQNVDVAPTILECAGLQKPGYMPGQSFIPLLQNKEVKWRDKIFYEYYWEYDFPMTPTIYGVRTDKYKYIRSWGTWDTHELYDLEKDPEEMHNLIADPKYAELEKQLTGDLFDWLEKTKGMQIPLKRTIKQPSGDYRHPNQY</sequence>
<evidence type="ECO:0000313" key="7">
    <source>
        <dbReference type="EMBL" id="MXV50562.1"/>
    </source>
</evidence>
<dbReference type="CDD" id="cd16031">
    <property type="entry name" value="G6S_like"/>
    <property type="match status" value="1"/>
</dbReference>
<dbReference type="PANTHER" id="PTHR43108">
    <property type="entry name" value="N-ACETYLGLUCOSAMINE-6-SULFATASE FAMILY MEMBER"/>
    <property type="match status" value="1"/>
</dbReference>
<dbReference type="InterPro" id="IPR017850">
    <property type="entry name" value="Alkaline_phosphatase_core_sf"/>
</dbReference>
<comment type="similarity">
    <text evidence="1">Belongs to the sulfatase family.</text>
</comment>
<dbReference type="Pfam" id="PF00884">
    <property type="entry name" value="Sulfatase"/>
    <property type="match status" value="1"/>
</dbReference>
<dbReference type="InterPro" id="IPR024607">
    <property type="entry name" value="Sulfatase_CS"/>
</dbReference>
<dbReference type="RefSeq" id="WP_160843726.1">
    <property type="nucleotide sequence ID" value="NZ_WVHT01000002.1"/>
</dbReference>
<keyword evidence="4" id="KW-0325">Glycoprotein</keyword>
<name>A0A7K1Y7L1_9SPHI</name>
<dbReference type="Gene3D" id="3.40.720.10">
    <property type="entry name" value="Alkaline Phosphatase, subunit A"/>
    <property type="match status" value="1"/>
</dbReference>
<evidence type="ECO:0000256" key="3">
    <source>
        <dbReference type="ARBA" id="ARBA00022801"/>
    </source>
</evidence>
<keyword evidence="7" id="KW-0808">Transferase</keyword>
<protein>
    <submittedName>
        <fullName evidence="7">Sulfatase-like hydrolase/transferase</fullName>
    </submittedName>
</protein>
<gene>
    <name evidence="7" type="ORF">GS399_06215</name>
</gene>
<evidence type="ECO:0000259" key="6">
    <source>
        <dbReference type="Pfam" id="PF00884"/>
    </source>
</evidence>
<dbReference type="SUPFAM" id="SSF53649">
    <property type="entry name" value="Alkaline phosphatase-like"/>
    <property type="match status" value="1"/>
</dbReference>
<comment type="caution">
    <text evidence="7">The sequence shown here is derived from an EMBL/GenBank/DDBJ whole genome shotgun (WGS) entry which is preliminary data.</text>
</comment>
<accession>A0A7K1Y7L1</accession>
<keyword evidence="3 7" id="KW-0378">Hydrolase</keyword>
<dbReference type="EMBL" id="WVHT01000002">
    <property type="protein sequence ID" value="MXV50562.1"/>
    <property type="molecule type" value="Genomic_DNA"/>
</dbReference>
<dbReference type="PANTHER" id="PTHR43108:SF8">
    <property type="entry name" value="SD21168P"/>
    <property type="match status" value="1"/>
</dbReference>
<proteinExistence type="inferred from homology"/>
<dbReference type="InterPro" id="IPR000917">
    <property type="entry name" value="Sulfatase_N"/>
</dbReference>
<evidence type="ECO:0000256" key="2">
    <source>
        <dbReference type="ARBA" id="ARBA00022729"/>
    </source>
</evidence>
<dbReference type="PROSITE" id="PS00523">
    <property type="entry name" value="SULFATASE_1"/>
    <property type="match status" value="1"/>
</dbReference>
<organism evidence="7 8">
    <name type="scientific">Hufsiella arboris</name>
    <dbReference type="NCBI Taxonomy" id="2695275"/>
    <lineage>
        <taxon>Bacteria</taxon>
        <taxon>Pseudomonadati</taxon>
        <taxon>Bacteroidota</taxon>
        <taxon>Sphingobacteriia</taxon>
        <taxon>Sphingobacteriales</taxon>
        <taxon>Sphingobacteriaceae</taxon>
        <taxon>Hufsiella</taxon>
    </lineage>
</organism>
<reference evidence="7 8" key="1">
    <citation type="submission" date="2019-11" db="EMBL/GenBank/DDBJ databases">
        <title>Pedobacter sp. HMF7647 Genome sequencing and assembly.</title>
        <authorList>
            <person name="Kang H."/>
            <person name="Kim H."/>
            <person name="Joh K."/>
        </authorList>
    </citation>
    <scope>NUCLEOTIDE SEQUENCE [LARGE SCALE GENOMIC DNA]</scope>
    <source>
        <strain evidence="7 8">HMF7647</strain>
    </source>
</reference>
<dbReference type="AlphaFoldDB" id="A0A7K1Y7L1"/>
<feature type="domain" description="Sulfatase N-terminal" evidence="6">
    <location>
        <begin position="38"/>
        <end position="370"/>
    </location>
</feature>
<feature type="signal peptide" evidence="5">
    <location>
        <begin position="1"/>
        <end position="21"/>
    </location>
</feature>
<evidence type="ECO:0000256" key="4">
    <source>
        <dbReference type="ARBA" id="ARBA00023180"/>
    </source>
</evidence>
<evidence type="ECO:0000256" key="1">
    <source>
        <dbReference type="ARBA" id="ARBA00008779"/>
    </source>
</evidence>
<dbReference type="Proteomes" id="UP000466586">
    <property type="component" value="Unassembled WGS sequence"/>
</dbReference>
<feature type="chain" id="PRO_5029844842" evidence="5">
    <location>
        <begin position="22"/>
        <end position="496"/>
    </location>
</feature>
<evidence type="ECO:0000313" key="8">
    <source>
        <dbReference type="Proteomes" id="UP000466586"/>
    </source>
</evidence>